<evidence type="ECO:0000256" key="6">
    <source>
        <dbReference type="ARBA" id="ARBA00023139"/>
    </source>
</evidence>
<dbReference type="InterPro" id="IPR039859">
    <property type="entry name" value="PFA4/ZDH16/20/ERF2-like"/>
</dbReference>
<keyword evidence="4 10" id="KW-1133">Transmembrane helix</keyword>
<keyword evidence="5 10" id="KW-0472">Membrane</keyword>
<dbReference type="EMBL" id="ML004461">
    <property type="protein sequence ID" value="RKP30309.1"/>
    <property type="molecule type" value="Genomic_DNA"/>
</dbReference>
<evidence type="ECO:0000256" key="10">
    <source>
        <dbReference type="RuleBase" id="RU079119"/>
    </source>
</evidence>
<evidence type="ECO:0000256" key="3">
    <source>
        <dbReference type="ARBA" id="ARBA00022692"/>
    </source>
</evidence>
<gene>
    <name evidence="12" type="ORF">METBISCDRAFT_16572</name>
</gene>
<feature type="transmembrane region" description="Helical" evidence="10">
    <location>
        <begin position="20"/>
        <end position="43"/>
    </location>
</feature>
<feature type="non-terminal residue" evidence="12">
    <location>
        <position position="1"/>
    </location>
</feature>
<feature type="transmembrane region" description="Helical" evidence="10">
    <location>
        <begin position="229"/>
        <end position="253"/>
    </location>
</feature>
<feature type="transmembrane region" description="Helical" evidence="10">
    <location>
        <begin position="55"/>
        <end position="76"/>
    </location>
</feature>
<dbReference type="Pfam" id="PF01529">
    <property type="entry name" value="DHHC"/>
    <property type="match status" value="1"/>
</dbReference>
<evidence type="ECO:0000256" key="2">
    <source>
        <dbReference type="ARBA" id="ARBA00022679"/>
    </source>
</evidence>
<accession>A0A4V1J2Z8</accession>
<comment type="domain">
    <text evidence="10">The DHHC domain is required for palmitoyltransferase activity.</text>
</comment>
<evidence type="ECO:0000256" key="8">
    <source>
        <dbReference type="ARBA" id="ARBA00023315"/>
    </source>
</evidence>
<dbReference type="Proteomes" id="UP000268321">
    <property type="component" value="Unassembled WGS sequence"/>
</dbReference>
<dbReference type="AlphaFoldDB" id="A0A4V1J2Z8"/>
<dbReference type="PANTHER" id="PTHR12246">
    <property type="entry name" value="PALMITOYLTRANSFERASE ZDHHC16"/>
    <property type="match status" value="1"/>
</dbReference>
<dbReference type="GO" id="GO:0019706">
    <property type="term" value="F:protein-cysteine S-palmitoyltransferase activity"/>
    <property type="evidence" value="ECO:0007669"/>
    <property type="project" value="UniProtKB-EC"/>
</dbReference>
<dbReference type="GO" id="GO:0016020">
    <property type="term" value="C:membrane"/>
    <property type="evidence" value="ECO:0007669"/>
    <property type="project" value="UniProtKB-SubCell"/>
</dbReference>
<evidence type="ECO:0000256" key="1">
    <source>
        <dbReference type="ARBA" id="ARBA00004141"/>
    </source>
</evidence>
<sequence length="368" mass="42749">LPQPRIMLLRNGFCVKLESLFCSLLSLFPKVIVLALLTWALLGTTTELHLNLGRAVAWPISALLGSLYFLSLYTYFKIILVGPGSPLDFPDLRLDVSFAENSPEVYGRDAEQNETLLSPRRAPPMELLTSHTVEHGETCVRWCAKCHVWKPDRCHHCSTCKRCYLRMDHHCPWFSCCVGFRNHKFFIQFQLYVLSFSGTVVAVSSYLLYDFFATEQYASNKYLSLSLVFLAVLSFAFSICLAFFAGFLIYLVLQNLTTIEFHDLRWNYLGDRSADYVYDRHGKKKSVSNFYDLGARRNWTSVMGTKWWQWLWPVTVAGEKLSGFNSGLNFEVDDEIYDKYVLNLRLQVRFNEQLQEYRERLRGCRNQE</sequence>
<dbReference type="InterPro" id="IPR001594">
    <property type="entry name" value="Palmitoyltrfase_DHHC"/>
</dbReference>
<keyword evidence="8 10" id="KW-0012">Acyltransferase</keyword>
<comment type="similarity">
    <text evidence="10">Belongs to the DHHC palmitoyltransferase family.</text>
</comment>
<keyword evidence="7" id="KW-0449">Lipoprotein</keyword>
<evidence type="ECO:0000313" key="13">
    <source>
        <dbReference type="Proteomes" id="UP000268321"/>
    </source>
</evidence>
<dbReference type="PROSITE" id="PS50216">
    <property type="entry name" value="DHHC"/>
    <property type="match status" value="1"/>
</dbReference>
<evidence type="ECO:0000256" key="9">
    <source>
        <dbReference type="ARBA" id="ARBA00048048"/>
    </source>
</evidence>
<evidence type="ECO:0000256" key="7">
    <source>
        <dbReference type="ARBA" id="ARBA00023288"/>
    </source>
</evidence>
<dbReference type="EC" id="2.3.1.225" evidence="10"/>
<keyword evidence="13" id="KW-1185">Reference proteome</keyword>
<evidence type="ECO:0000259" key="11">
    <source>
        <dbReference type="Pfam" id="PF01529"/>
    </source>
</evidence>
<comment type="subcellular location">
    <subcellularLocation>
        <location evidence="1">Membrane</location>
        <topology evidence="1">Multi-pass membrane protein</topology>
    </subcellularLocation>
</comment>
<keyword evidence="3 10" id="KW-0812">Transmembrane</keyword>
<keyword evidence="6" id="KW-0564">Palmitate</keyword>
<comment type="catalytic activity">
    <reaction evidence="9 10">
        <text>L-cysteinyl-[protein] + hexadecanoyl-CoA = S-hexadecanoyl-L-cysteinyl-[protein] + CoA</text>
        <dbReference type="Rhea" id="RHEA:36683"/>
        <dbReference type="Rhea" id="RHEA-COMP:10131"/>
        <dbReference type="Rhea" id="RHEA-COMP:11032"/>
        <dbReference type="ChEBI" id="CHEBI:29950"/>
        <dbReference type="ChEBI" id="CHEBI:57287"/>
        <dbReference type="ChEBI" id="CHEBI:57379"/>
        <dbReference type="ChEBI" id="CHEBI:74151"/>
        <dbReference type="EC" id="2.3.1.225"/>
    </reaction>
</comment>
<evidence type="ECO:0000313" key="12">
    <source>
        <dbReference type="EMBL" id="RKP30309.1"/>
    </source>
</evidence>
<evidence type="ECO:0000256" key="4">
    <source>
        <dbReference type="ARBA" id="ARBA00022989"/>
    </source>
</evidence>
<name>A0A4V1J2Z8_9ASCO</name>
<evidence type="ECO:0000256" key="5">
    <source>
        <dbReference type="ARBA" id="ARBA00023136"/>
    </source>
</evidence>
<feature type="transmembrane region" description="Helical" evidence="10">
    <location>
        <begin position="191"/>
        <end position="209"/>
    </location>
</feature>
<keyword evidence="2 10" id="KW-0808">Transferase</keyword>
<feature type="domain" description="Palmitoyltransferase DHHC" evidence="11">
    <location>
        <begin position="141"/>
        <end position="262"/>
    </location>
</feature>
<protein>
    <recommendedName>
        <fullName evidence="10">Palmitoyltransferase</fullName>
        <ecNumber evidence="10">2.3.1.225</ecNumber>
    </recommendedName>
</protein>
<proteinExistence type="inferred from homology"/>
<reference evidence="13" key="1">
    <citation type="journal article" date="2018" name="Nat. Microbiol.">
        <title>Leveraging single-cell genomics to expand the fungal tree of life.</title>
        <authorList>
            <person name="Ahrendt S.R."/>
            <person name="Quandt C.A."/>
            <person name="Ciobanu D."/>
            <person name="Clum A."/>
            <person name="Salamov A."/>
            <person name="Andreopoulos B."/>
            <person name="Cheng J.F."/>
            <person name="Woyke T."/>
            <person name="Pelin A."/>
            <person name="Henrissat B."/>
            <person name="Reynolds N.K."/>
            <person name="Benny G.L."/>
            <person name="Smith M.E."/>
            <person name="James T.Y."/>
            <person name="Grigoriev I.V."/>
        </authorList>
    </citation>
    <scope>NUCLEOTIDE SEQUENCE [LARGE SCALE GENOMIC DNA]</scope>
    <source>
        <strain evidence="13">Baker2002</strain>
    </source>
</reference>
<organism evidence="12 13">
    <name type="scientific">Metschnikowia bicuspidata</name>
    <dbReference type="NCBI Taxonomy" id="27322"/>
    <lineage>
        <taxon>Eukaryota</taxon>
        <taxon>Fungi</taxon>
        <taxon>Dikarya</taxon>
        <taxon>Ascomycota</taxon>
        <taxon>Saccharomycotina</taxon>
        <taxon>Pichiomycetes</taxon>
        <taxon>Metschnikowiaceae</taxon>
        <taxon>Metschnikowia</taxon>
    </lineage>
</organism>
<dbReference type="OrthoDB" id="302728at2759"/>